<accession>A0A1S3UKJ6</accession>
<dbReference type="KEGG" id="vra:106766338"/>
<gene>
    <name evidence="2" type="primary">LOC106766338</name>
</gene>
<protein>
    <submittedName>
        <fullName evidence="2">Uncharacterized protein LOC106766338</fullName>
    </submittedName>
</protein>
<reference evidence="1" key="1">
    <citation type="journal article" date="2014" name="Nat. Commun.">
        <title>Genome sequence of mungbean and insights into evolution within Vigna species.</title>
        <authorList>
            <person name="Kang Y.J."/>
            <person name="Kim S.K."/>
            <person name="Kim M.Y."/>
            <person name="Lestari P."/>
            <person name="Kim K.H."/>
            <person name="Ha B.K."/>
            <person name="Jun T.H."/>
            <person name="Hwang W.J."/>
            <person name="Lee T."/>
            <person name="Lee J."/>
            <person name="Shim S."/>
            <person name="Yoon M.Y."/>
            <person name="Jang Y.E."/>
            <person name="Han K.S."/>
            <person name="Taeprayoon P."/>
            <person name="Yoon N."/>
            <person name="Somta P."/>
            <person name="Tanya P."/>
            <person name="Kim K.S."/>
            <person name="Gwag J.G."/>
            <person name="Moon J.K."/>
            <person name="Lee Y.H."/>
            <person name="Park B.S."/>
            <person name="Bombarely A."/>
            <person name="Doyle J.J."/>
            <person name="Jackson S.A."/>
            <person name="Schafleitner R."/>
            <person name="Srinives P."/>
            <person name="Varshney R.K."/>
            <person name="Lee S.H."/>
        </authorList>
    </citation>
    <scope>NUCLEOTIDE SEQUENCE [LARGE SCALE GENOMIC DNA]</scope>
    <source>
        <strain evidence="1">cv. VC1973A</strain>
    </source>
</reference>
<dbReference type="GeneID" id="106766338"/>
<dbReference type="InterPro" id="IPR032567">
    <property type="entry name" value="RTL1-rel"/>
</dbReference>
<proteinExistence type="predicted"/>
<organism evidence="1 2">
    <name type="scientific">Vigna radiata var. radiata</name>
    <name type="common">Mung bean</name>
    <name type="synonym">Phaseolus aureus</name>
    <dbReference type="NCBI Taxonomy" id="3916"/>
    <lineage>
        <taxon>Eukaryota</taxon>
        <taxon>Viridiplantae</taxon>
        <taxon>Streptophyta</taxon>
        <taxon>Embryophyta</taxon>
        <taxon>Tracheophyta</taxon>
        <taxon>Spermatophyta</taxon>
        <taxon>Magnoliopsida</taxon>
        <taxon>eudicotyledons</taxon>
        <taxon>Gunneridae</taxon>
        <taxon>Pentapetalae</taxon>
        <taxon>rosids</taxon>
        <taxon>fabids</taxon>
        <taxon>Fabales</taxon>
        <taxon>Fabaceae</taxon>
        <taxon>Papilionoideae</taxon>
        <taxon>50 kb inversion clade</taxon>
        <taxon>NPAAA clade</taxon>
        <taxon>indigoferoid/millettioid clade</taxon>
        <taxon>Phaseoleae</taxon>
        <taxon>Vigna</taxon>
    </lineage>
</organism>
<dbReference type="InterPro" id="IPR001969">
    <property type="entry name" value="Aspartic_peptidase_AS"/>
</dbReference>
<evidence type="ECO:0000313" key="2">
    <source>
        <dbReference type="RefSeq" id="XP_014506557.1"/>
    </source>
</evidence>
<reference evidence="2" key="2">
    <citation type="submission" date="2025-08" db="UniProtKB">
        <authorList>
            <consortium name="RefSeq"/>
        </authorList>
    </citation>
    <scope>IDENTIFICATION</scope>
    <source>
        <tissue evidence="2">Leaf</tissue>
    </source>
</reference>
<keyword evidence="1" id="KW-1185">Reference proteome</keyword>
<evidence type="ECO:0000313" key="1">
    <source>
        <dbReference type="Proteomes" id="UP000087766"/>
    </source>
</evidence>
<dbReference type="GO" id="GO:0006508">
    <property type="term" value="P:proteolysis"/>
    <property type="evidence" value="ECO:0007669"/>
    <property type="project" value="InterPro"/>
</dbReference>
<name>A0A1S3UKJ6_VIGRR</name>
<dbReference type="Gene3D" id="2.40.70.10">
    <property type="entry name" value="Acid Proteases"/>
    <property type="match status" value="1"/>
</dbReference>
<dbReference type="GO" id="GO:0004190">
    <property type="term" value="F:aspartic-type endopeptidase activity"/>
    <property type="evidence" value="ECO:0007669"/>
    <property type="project" value="InterPro"/>
</dbReference>
<sequence>MSRRVDSQSQHTGRFQQRGCVRPQATGKVYALIRSEAASLGNLIITSCLVFGKPCDVLFDSGATHSFVSEACVEKLGLSMGELEFDMVVSTPTTGLVRTSTVCSRCPVEVDGRRFQVNLVCLPLQRLKVILGMNWLSTNRILIDCGEKKLLFPEVKESTLLSWGKFGKS</sequence>
<dbReference type="Proteomes" id="UP000087766">
    <property type="component" value="Chromosome 7"/>
</dbReference>
<dbReference type="CDD" id="cd00303">
    <property type="entry name" value="retropepsin_like"/>
    <property type="match status" value="1"/>
</dbReference>
<dbReference type="Pfam" id="PF08284">
    <property type="entry name" value="RVP_2"/>
    <property type="match status" value="1"/>
</dbReference>
<dbReference type="PANTHER" id="PTHR15503:SF45">
    <property type="entry name" value="RNA-DIRECTED DNA POLYMERASE HOMOLOG"/>
    <property type="match status" value="1"/>
</dbReference>
<dbReference type="InterPro" id="IPR021109">
    <property type="entry name" value="Peptidase_aspartic_dom_sf"/>
</dbReference>
<dbReference type="AlphaFoldDB" id="A0A1S3UKJ6"/>
<dbReference type="SUPFAM" id="SSF50630">
    <property type="entry name" value="Acid proteases"/>
    <property type="match status" value="1"/>
</dbReference>
<dbReference type="PANTHER" id="PTHR15503">
    <property type="entry name" value="LDOC1 RELATED"/>
    <property type="match status" value="1"/>
</dbReference>
<dbReference type="PROSITE" id="PS00141">
    <property type="entry name" value="ASP_PROTEASE"/>
    <property type="match status" value="1"/>
</dbReference>
<dbReference type="OrthoDB" id="1436782at2759"/>
<dbReference type="RefSeq" id="XP_014506557.1">
    <property type="nucleotide sequence ID" value="XM_014651071.1"/>
</dbReference>